<keyword evidence="3" id="KW-1185">Reference proteome</keyword>
<dbReference type="InterPro" id="IPR052718">
    <property type="entry name" value="NmrA-type_oxidoreductase"/>
</dbReference>
<evidence type="ECO:0000313" key="2">
    <source>
        <dbReference type="EMBL" id="SKC69123.1"/>
    </source>
</evidence>
<dbReference type="RefSeq" id="WP_079728756.1">
    <property type="nucleotide sequence ID" value="NZ_FUZP01000003.1"/>
</dbReference>
<dbReference type="SUPFAM" id="SSF51735">
    <property type="entry name" value="NAD(P)-binding Rossmann-fold domains"/>
    <property type="match status" value="1"/>
</dbReference>
<organism evidence="2 3">
    <name type="scientific">Okibacterium fritillariae</name>
    <dbReference type="NCBI Taxonomy" id="123320"/>
    <lineage>
        <taxon>Bacteria</taxon>
        <taxon>Bacillati</taxon>
        <taxon>Actinomycetota</taxon>
        <taxon>Actinomycetes</taxon>
        <taxon>Micrococcales</taxon>
        <taxon>Microbacteriaceae</taxon>
        <taxon>Okibacterium</taxon>
    </lineage>
</organism>
<dbReference type="OrthoDB" id="3243290at2"/>
<dbReference type="CDD" id="cd05269">
    <property type="entry name" value="TMR_SDR_a"/>
    <property type="match status" value="1"/>
</dbReference>
<dbReference type="PANTHER" id="PTHR47129:SF1">
    <property type="entry name" value="NMRA-LIKE DOMAIN-CONTAINING PROTEIN"/>
    <property type="match status" value="1"/>
</dbReference>
<dbReference type="STRING" id="123320.SAMN06309945_2747"/>
<proteinExistence type="predicted"/>
<dbReference type="InterPro" id="IPR036291">
    <property type="entry name" value="NAD(P)-bd_dom_sf"/>
</dbReference>
<dbReference type="Gene3D" id="3.40.50.720">
    <property type="entry name" value="NAD(P)-binding Rossmann-like Domain"/>
    <property type="match status" value="1"/>
</dbReference>
<evidence type="ECO:0000313" key="3">
    <source>
        <dbReference type="Proteomes" id="UP000190857"/>
    </source>
</evidence>
<dbReference type="InterPro" id="IPR008030">
    <property type="entry name" value="NmrA-like"/>
</dbReference>
<dbReference type="AlphaFoldDB" id="A0A1T5KZN9"/>
<dbReference type="EMBL" id="FUZP01000003">
    <property type="protein sequence ID" value="SKC69123.1"/>
    <property type="molecule type" value="Genomic_DNA"/>
</dbReference>
<dbReference type="PANTHER" id="PTHR47129">
    <property type="entry name" value="QUINONE OXIDOREDUCTASE 2"/>
    <property type="match status" value="1"/>
</dbReference>
<name>A0A1T5KZN9_9MICO</name>
<dbReference type="Pfam" id="PF05368">
    <property type="entry name" value="NmrA"/>
    <property type="match status" value="1"/>
</dbReference>
<feature type="domain" description="NmrA-like" evidence="1">
    <location>
        <begin position="12"/>
        <end position="229"/>
    </location>
</feature>
<reference evidence="2 3" key="1">
    <citation type="submission" date="2017-02" db="EMBL/GenBank/DDBJ databases">
        <authorList>
            <person name="Peterson S.W."/>
        </authorList>
    </citation>
    <scope>NUCLEOTIDE SEQUENCE [LARGE SCALE GENOMIC DNA]</scope>
    <source>
        <strain evidence="2 3">VKM Ac-2059</strain>
    </source>
</reference>
<protein>
    <submittedName>
        <fullName evidence="2">Uncharacterized conserved protein YbjT, contains NAD(P)-binding and DUF2867 domains</fullName>
    </submittedName>
</protein>
<accession>A0A1T5KZN9</accession>
<evidence type="ECO:0000259" key="1">
    <source>
        <dbReference type="Pfam" id="PF05368"/>
    </source>
</evidence>
<dbReference type="Proteomes" id="UP000190857">
    <property type="component" value="Unassembled WGS sequence"/>
</dbReference>
<sequence length="289" mass="30425">MSDAQTNAAAATLAVTGSTGVVGGLVARALADHGVPQRLLVRDPAKAPQLAGSTVHRSSYGDASAAAEALKGVETLFMVSASESADRLEQHRTFVDAAASAGVRHIVYTSFVAAAPDAIFTLARDHFATEEHIKASGMSWTFLRDSFYIDFMEALVGEDGVIRGPGGTGRVALVSRADVARTATTVLLDPAAHAGRTYDITGPEALSFADVAATISRIRGRDVTFYDESIEEAYASRAPYGAPDWQVDAWVSTYTAVASNVMAPVSDAVETITGEAPESLETFLQRTPR</sequence>
<dbReference type="Gene3D" id="3.90.25.10">
    <property type="entry name" value="UDP-galactose 4-epimerase, domain 1"/>
    <property type="match status" value="1"/>
</dbReference>
<gene>
    <name evidence="2" type="ORF">SAMN06309945_2747</name>
</gene>